<dbReference type="Proteomes" id="UP001596142">
    <property type="component" value="Unassembled WGS sequence"/>
</dbReference>
<dbReference type="SMART" id="SM01234">
    <property type="entry name" value="Haemolytic"/>
    <property type="match status" value="1"/>
</dbReference>
<keyword evidence="1" id="KW-0472">Membrane</keyword>
<dbReference type="PANTHER" id="PTHR33383:SF1">
    <property type="entry name" value="MEMBRANE PROTEIN INSERTION EFFICIENCY FACTOR-RELATED"/>
    <property type="match status" value="1"/>
</dbReference>
<dbReference type="RefSeq" id="WP_385942949.1">
    <property type="nucleotide sequence ID" value="NZ_JBHSOZ010000010.1"/>
</dbReference>
<keyword evidence="1" id="KW-1003">Cell membrane</keyword>
<feature type="compositionally biased region" description="Basic and acidic residues" evidence="2">
    <location>
        <begin position="68"/>
        <end position="81"/>
    </location>
</feature>
<comment type="caution">
    <text evidence="3">The sequence shown here is derived from an EMBL/GenBank/DDBJ whole genome shotgun (WGS) entry which is preliminary data.</text>
</comment>
<evidence type="ECO:0000313" key="3">
    <source>
        <dbReference type="EMBL" id="MFC5714311.1"/>
    </source>
</evidence>
<proteinExistence type="inferred from homology"/>
<comment type="similarity">
    <text evidence="1">Belongs to the UPF0161 family.</text>
</comment>
<protein>
    <recommendedName>
        <fullName evidence="1">Putative membrane protein insertion efficiency factor</fullName>
    </recommendedName>
</protein>
<comment type="function">
    <text evidence="1">Could be involved in insertion of integral membrane proteins into the membrane.</text>
</comment>
<name>A0ABW0YSA9_9BACI</name>
<reference evidence="4" key="1">
    <citation type="journal article" date="2019" name="Int. J. Syst. Evol. Microbiol.">
        <title>The Global Catalogue of Microorganisms (GCM) 10K type strain sequencing project: providing services to taxonomists for standard genome sequencing and annotation.</title>
        <authorList>
            <consortium name="The Broad Institute Genomics Platform"/>
            <consortium name="The Broad Institute Genome Sequencing Center for Infectious Disease"/>
            <person name="Wu L."/>
            <person name="Ma J."/>
        </authorList>
    </citation>
    <scope>NUCLEOTIDE SEQUENCE [LARGE SCALE GENOMIC DNA]</scope>
    <source>
        <strain evidence="4">CECT 7184</strain>
    </source>
</reference>
<evidence type="ECO:0000313" key="4">
    <source>
        <dbReference type="Proteomes" id="UP001596142"/>
    </source>
</evidence>
<keyword evidence="4" id="KW-1185">Reference proteome</keyword>
<evidence type="ECO:0000256" key="2">
    <source>
        <dbReference type="SAM" id="MobiDB-lite"/>
    </source>
</evidence>
<organism evidence="3 4">
    <name type="scientific">Thalassorhabdus alkalitolerans</name>
    <dbReference type="NCBI Taxonomy" id="2282697"/>
    <lineage>
        <taxon>Bacteria</taxon>
        <taxon>Bacillati</taxon>
        <taxon>Bacillota</taxon>
        <taxon>Bacilli</taxon>
        <taxon>Bacillales</taxon>
        <taxon>Bacillaceae</taxon>
        <taxon>Thalassorhabdus</taxon>
    </lineage>
</organism>
<accession>A0ABW0YSA9</accession>
<dbReference type="NCBIfam" id="TIGR00278">
    <property type="entry name" value="membrane protein insertion efficiency factor YidD"/>
    <property type="match status" value="1"/>
</dbReference>
<evidence type="ECO:0000256" key="1">
    <source>
        <dbReference type="HAMAP-Rule" id="MF_00386"/>
    </source>
</evidence>
<dbReference type="PANTHER" id="PTHR33383">
    <property type="entry name" value="MEMBRANE PROTEIN INSERTION EFFICIENCY FACTOR-RELATED"/>
    <property type="match status" value="1"/>
</dbReference>
<dbReference type="HAMAP" id="MF_00386">
    <property type="entry name" value="UPF0161_YidD"/>
    <property type="match status" value="1"/>
</dbReference>
<dbReference type="Pfam" id="PF01809">
    <property type="entry name" value="YidD"/>
    <property type="match status" value="1"/>
</dbReference>
<dbReference type="InterPro" id="IPR002696">
    <property type="entry name" value="Membr_insert_effic_factor_YidD"/>
</dbReference>
<dbReference type="EMBL" id="JBHSOZ010000010">
    <property type="protein sequence ID" value="MFC5714311.1"/>
    <property type="molecule type" value="Genomic_DNA"/>
</dbReference>
<gene>
    <name evidence="3" type="primary">yidD</name>
    <name evidence="3" type="ORF">ACFPU1_16290</name>
</gene>
<sequence>MKFILIKILRFYQRFISPLTPPTCRFHPTCSQYSLEAVRTYGACKGSWLTIKRLLKCHPFHSGGFDPVPEKKNEDKGRNTS</sequence>
<feature type="region of interest" description="Disordered" evidence="2">
    <location>
        <begin position="62"/>
        <end position="81"/>
    </location>
</feature>
<comment type="subcellular location">
    <subcellularLocation>
        <location evidence="1">Cell membrane</location>
        <topology evidence="1">Peripheral membrane protein</topology>
        <orientation evidence="1">Cytoplasmic side</orientation>
    </subcellularLocation>
</comment>